<comment type="caution">
    <text evidence="1">The sequence shown here is derived from an EMBL/GenBank/DDBJ whole genome shotgun (WGS) entry which is preliminary data.</text>
</comment>
<accession>A0ABT0NAU0</accession>
<dbReference type="RefSeq" id="WP_249250150.1">
    <property type="nucleotide sequence ID" value="NZ_JAKIKT010000007.1"/>
</dbReference>
<keyword evidence="2" id="KW-1185">Reference proteome</keyword>
<dbReference type="Proteomes" id="UP001202831">
    <property type="component" value="Unassembled WGS sequence"/>
</dbReference>
<dbReference type="InterPro" id="IPR023122">
    <property type="entry name" value="NE1680-like_sf"/>
</dbReference>
<dbReference type="EMBL" id="JAKIKT010000007">
    <property type="protein sequence ID" value="MCL2915561.1"/>
    <property type="molecule type" value="Genomic_DNA"/>
</dbReference>
<sequence>MNVHVYDTHVTTESGRYLHFDVLVDDTNVKNVGEYIQRYLKSLHIEQSKISSSRCYFCHSEIANPEVQQDIAEQGYSILPLRT</sequence>
<evidence type="ECO:0000313" key="2">
    <source>
        <dbReference type="Proteomes" id="UP001202831"/>
    </source>
</evidence>
<organism evidence="1 2">
    <name type="scientific">Shewanella corallii</name>
    <dbReference type="NCBI Taxonomy" id="560080"/>
    <lineage>
        <taxon>Bacteria</taxon>
        <taxon>Pseudomonadati</taxon>
        <taxon>Pseudomonadota</taxon>
        <taxon>Gammaproteobacteria</taxon>
        <taxon>Alteromonadales</taxon>
        <taxon>Shewanellaceae</taxon>
        <taxon>Shewanella</taxon>
    </lineage>
</organism>
<name>A0ABT0NAU0_9GAMM</name>
<proteinExistence type="predicted"/>
<protein>
    <submittedName>
        <fullName evidence="1">DUF2024 family protein</fullName>
    </submittedName>
</protein>
<reference evidence="1 2" key="1">
    <citation type="submission" date="2022-01" db="EMBL/GenBank/DDBJ databases">
        <title>Whole genome-based taxonomy of the Shewanellaceae.</title>
        <authorList>
            <person name="Martin-Rodriguez A.J."/>
        </authorList>
    </citation>
    <scope>NUCLEOTIDE SEQUENCE [LARGE SCALE GENOMIC DNA]</scope>
    <source>
        <strain evidence="1 2">DSM 21332</strain>
    </source>
</reference>
<gene>
    <name evidence="1" type="ORF">L2725_17540</name>
</gene>
<dbReference type="Gene3D" id="3.10.510.10">
    <property type="entry name" value="NE1680-like"/>
    <property type="match status" value="1"/>
</dbReference>
<dbReference type="Pfam" id="PF09630">
    <property type="entry name" value="DUF2024"/>
    <property type="match status" value="1"/>
</dbReference>
<evidence type="ECO:0000313" key="1">
    <source>
        <dbReference type="EMBL" id="MCL2915561.1"/>
    </source>
</evidence>
<dbReference type="InterPro" id="IPR018592">
    <property type="entry name" value="DUF2024"/>
</dbReference>
<dbReference type="SUPFAM" id="SSF160766">
    <property type="entry name" value="NE1680-like"/>
    <property type="match status" value="1"/>
</dbReference>